<feature type="domain" description="Fanconi anaemia group A protein N-terminal" evidence="1">
    <location>
        <begin position="130"/>
        <end position="463"/>
    </location>
</feature>
<gene>
    <name evidence="3" type="ORF">CVLEPA_LOCUS4545</name>
</gene>
<protein>
    <recommendedName>
        <fullName evidence="5">Fanconi anemia group A protein</fullName>
    </recommendedName>
</protein>
<sequence>MSTSSFQPLAVNQLQKDLLMIIDQNVNLEQLVEELQVNGDKELCQESTKENAGTDLAIDDYTNLYSDLTGIKMEQSFINIFVNQLCHLTSGFYFSCLENTKLNYIYTLIRKSPKYKDLSKSVQEAAIHFEHCLSVDVLCVLHKSQILPLANFLKLNISRNEIFKEFVHGLQRCFLHEEITVKGYATELFCFLIEIGYKEDSYQPKAMLKLSQHLLHLIFRSLLSKISELDTKSATSNRLGVFHGVCISSVCDMKILTTCFTQQLSVWITNNPVLKISDAVAQQSSWRSCSMPSMLLETYKDILLIIGSDNALVAIKKALSKHEINWKYLLTFVSSTLTFCKDAGTALDVLILEKLKKGFEEMNYDHLVIGLLIARQCTSEGNHVFYSYSNWFQKYFGSGLNCLTSTPRSFRFFIKFLTSIVPCEPHLYLKSHIAKPPYVPSPTLRDVLREYTTLAKTRLADLKQEYPQKEVDEAVSLEVSNAISTFERKGKVPTSLIEMSIFHKSHYVETFLPALLQARPLPAVEDEKMKLISALFKLDKIPKQLHEKYLTECAAKNASLYQEIIDLDDTAFDTVDDLMARFKSYVFALLHDKATTDDVGQALNRCIHSFLQATDTVEFSAACVDEASANFDEKCPKPLQKLVDIFISVLSTSEQHINHHVINFLMCIISSYASLKDAVCCKIWSACVHKACNSVYSIDTGLILLLCGTISQDQWTVTYFPKCSSVHTQTTVNSKMHESTLLHAVIRSMPFNESSAQFLNCVKFHVLLLRELFFATNLDDAFTSAVTILNRNIKFQQARIEAYVKYHEEDFSQAKRRKLNEDVTLLKSNLDEHLKAIRDVSQNIKSIWSHLHADLHLKDFIETEIWMVTDCDLLNPGARKYMYQHIFFQEPLDLNSLEESLCMVLRCWRIISNFEVVDFMASNLLLLFDGCESGASSGEWLMSVFEKRLNISTNVSSASLKEEIFKRNEVSKICDFLIKLPPKFLFPQSTSYSASPWPQPYDLNEDDCKALGHFVQDCLINYANPLVEKRYVWGVASHLLQGYFLSIRDDTSLFPSWVKNFPLLFVTLLTSWDDLRDVRCLCMVKCPNSMVVCQSFHDLLAAKDNSIDHFDSAYQCCASNAFDVSICFCLSLVVLKHSLKHHNTVDVLATLSKYSENVYVSYFICLAIYEGCFMEMSDKCELNLSDDIFQLLASKLQPTILFEQLMKPHEAFRLLFPKSTCDLYFYAAAVRLLSVIKFSSNFLGHEKFLPIIIHLQKKSTTLADVINEMELELVIKAARHASTTTLKNTTTNPDLKAGTKSILKTELYRRLRS</sequence>
<evidence type="ECO:0000313" key="4">
    <source>
        <dbReference type="Proteomes" id="UP001642483"/>
    </source>
</evidence>
<feature type="domain" description="Fanconi anaemia group A protein helical" evidence="2">
    <location>
        <begin position="478"/>
        <end position="553"/>
    </location>
</feature>
<proteinExistence type="predicted"/>
<reference evidence="3 4" key="1">
    <citation type="submission" date="2024-02" db="EMBL/GenBank/DDBJ databases">
        <authorList>
            <person name="Daric V."/>
            <person name="Darras S."/>
        </authorList>
    </citation>
    <scope>NUCLEOTIDE SEQUENCE [LARGE SCALE GENOMIC DNA]</scope>
</reference>
<evidence type="ECO:0008006" key="5">
    <source>
        <dbReference type="Google" id="ProtNLM"/>
    </source>
</evidence>
<dbReference type="PANTHER" id="PTHR12047">
    <property type="entry name" value="FANCONI ANEMIA GROUP A PROTEIN"/>
    <property type="match status" value="1"/>
</dbReference>
<dbReference type="PANTHER" id="PTHR12047:SF2">
    <property type="entry name" value="FANCONI ANEMIA GROUP A PROTEIN"/>
    <property type="match status" value="1"/>
</dbReference>
<dbReference type="Proteomes" id="UP001642483">
    <property type="component" value="Unassembled WGS sequence"/>
</dbReference>
<dbReference type="Pfam" id="PF15865">
    <property type="entry name" value="Fanconi_A_N"/>
    <property type="match status" value="1"/>
</dbReference>
<keyword evidence="4" id="KW-1185">Reference proteome</keyword>
<evidence type="ECO:0000259" key="2">
    <source>
        <dbReference type="Pfam" id="PF24781"/>
    </source>
</evidence>
<dbReference type="InterPro" id="IPR003516">
    <property type="entry name" value="FANCA"/>
</dbReference>
<name>A0ABP0F813_CLALP</name>
<accession>A0ABP0F813</accession>
<comment type="caution">
    <text evidence="3">The sequence shown here is derived from an EMBL/GenBank/DDBJ whole genome shotgun (WGS) entry which is preliminary data.</text>
</comment>
<evidence type="ECO:0000259" key="1">
    <source>
        <dbReference type="Pfam" id="PF15865"/>
    </source>
</evidence>
<dbReference type="Pfam" id="PF24781">
    <property type="entry name" value="FANCA_helical"/>
    <property type="match status" value="1"/>
</dbReference>
<evidence type="ECO:0000313" key="3">
    <source>
        <dbReference type="EMBL" id="CAK8674893.1"/>
    </source>
</evidence>
<dbReference type="InterPro" id="IPR031729">
    <property type="entry name" value="Fanconi_A_N"/>
</dbReference>
<organism evidence="3 4">
    <name type="scientific">Clavelina lepadiformis</name>
    <name type="common">Light-bulb sea squirt</name>
    <name type="synonym">Ascidia lepadiformis</name>
    <dbReference type="NCBI Taxonomy" id="159417"/>
    <lineage>
        <taxon>Eukaryota</taxon>
        <taxon>Metazoa</taxon>
        <taxon>Chordata</taxon>
        <taxon>Tunicata</taxon>
        <taxon>Ascidiacea</taxon>
        <taxon>Aplousobranchia</taxon>
        <taxon>Clavelinidae</taxon>
        <taxon>Clavelina</taxon>
    </lineage>
</organism>
<dbReference type="EMBL" id="CAWYQH010000013">
    <property type="protein sequence ID" value="CAK8674893.1"/>
    <property type="molecule type" value="Genomic_DNA"/>
</dbReference>
<dbReference type="InterPro" id="IPR055386">
    <property type="entry name" value="FANCA_helical"/>
</dbReference>